<dbReference type="PROSITE" id="PS50948">
    <property type="entry name" value="PAN"/>
    <property type="match status" value="1"/>
</dbReference>
<name>A0AAD5Y1M2_9FUNG</name>
<keyword evidence="2" id="KW-0472">Membrane</keyword>
<protein>
    <recommendedName>
        <fullName evidence="3">Apple domain-containing protein</fullName>
    </recommendedName>
</protein>
<evidence type="ECO:0000256" key="2">
    <source>
        <dbReference type="SAM" id="Phobius"/>
    </source>
</evidence>
<keyword evidence="2" id="KW-1133">Transmembrane helix</keyword>
<dbReference type="InterPro" id="IPR003609">
    <property type="entry name" value="Pan_app"/>
</dbReference>
<proteinExistence type="predicted"/>
<gene>
    <name evidence="4" type="ORF">HK103_007666</name>
</gene>
<keyword evidence="5" id="KW-1185">Reference proteome</keyword>
<reference evidence="4" key="1">
    <citation type="submission" date="2020-05" db="EMBL/GenBank/DDBJ databases">
        <title>Phylogenomic resolution of chytrid fungi.</title>
        <authorList>
            <person name="Stajich J.E."/>
            <person name="Amses K."/>
            <person name="Simmons R."/>
            <person name="Seto K."/>
            <person name="Myers J."/>
            <person name="Bonds A."/>
            <person name="Quandt C.A."/>
            <person name="Barry K."/>
            <person name="Liu P."/>
            <person name="Grigoriev I."/>
            <person name="Longcore J.E."/>
            <person name="James T.Y."/>
        </authorList>
    </citation>
    <scope>NUCLEOTIDE SEQUENCE</scope>
    <source>
        <strain evidence="4">PLAUS21</strain>
    </source>
</reference>
<dbReference type="Proteomes" id="UP001210925">
    <property type="component" value="Unassembled WGS sequence"/>
</dbReference>
<feature type="transmembrane region" description="Helical" evidence="2">
    <location>
        <begin position="184"/>
        <end position="210"/>
    </location>
</feature>
<keyword evidence="2" id="KW-0812">Transmembrane</keyword>
<evidence type="ECO:0000313" key="4">
    <source>
        <dbReference type="EMBL" id="KAJ3253866.1"/>
    </source>
</evidence>
<feature type="region of interest" description="Disordered" evidence="1">
    <location>
        <begin position="217"/>
        <end position="245"/>
    </location>
</feature>
<evidence type="ECO:0000259" key="3">
    <source>
        <dbReference type="PROSITE" id="PS50948"/>
    </source>
</evidence>
<organism evidence="4 5">
    <name type="scientific">Boothiomyces macroporosus</name>
    <dbReference type="NCBI Taxonomy" id="261099"/>
    <lineage>
        <taxon>Eukaryota</taxon>
        <taxon>Fungi</taxon>
        <taxon>Fungi incertae sedis</taxon>
        <taxon>Chytridiomycota</taxon>
        <taxon>Chytridiomycota incertae sedis</taxon>
        <taxon>Chytridiomycetes</taxon>
        <taxon>Rhizophydiales</taxon>
        <taxon>Terramycetaceae</taxon>
        <taxon>Boothiomyces</taxon>
    </lineage>
</organism>
<feature type="compositionally biased region" description="Polar residues" evidence="1">
    <location>
        <begin position="334"/>
        <end position="345"/>
    </location>
</feature>
<dbReference type="EMBL" id="JADGKB010000098">
    <property type="protein sequence ID" value="KAJ3253866.1"/>
    <property type="molecule type" value="Genomic_DNA"/>
</dbReference>
<dbReference type="AlphaFoldDB" id="A0AAD5Y1M2"/>
<sequence>MDRPLNTINILPNPLVTAGSPNCVDNSGVVTCKPITNWSDKNVKEPTFSSLDNVQLTYRNGWYSANCGFKYSRITNNYISPEDPNGNAAVNETNCQHSCLTSHFACTAYIYNAANYSCQLYDNSVDALGIEISSDWDCGFYMNRSTNCFDDGSKINCDSSARNLDVLNAYSNGPSNPGSSNGSAVIWIIVGVVVGVLVILGFVFALWFFVFRKKPDSSKKLDSKKSNSNLSGVSTPINSLNSPYNNNRFSQLSQETQYQRYSQVPSEYSNVTYGTQVDGIYSAGSNENKDTHLNFNYGSNFVVNTVQSPIQTRSNPPPTPALPVIAQIPEVQPLAQNTNSSPTQIERTEDGTDQMPRYPVNQ</sequence>
<feature type="domain" description="Apple" evidence="3">
    <location>
        <begin position="67"/>
        <end position="145"/>
    </location>
</feature>
<comment type="caution">
    <text evidence="4">The sequence shown here is derived from an EMBL/GenBank/DDBJ whole genome shotgun (WGS) entry which is preliminary data.</text>
</comment>
<accession>A0AAD5Y1M2</accession>
<feature type="region of interest" description="Disordered" evidence="1">
    <location>
        <begin position="330"/>
        <end position="362"/>
    </location>
</feature>
<dbReference type="Gene3D" id="3.50.4.10">
    <property type="entry name" value="Hepatocyte Growth Factor"/>
    <property type="match status" value="1"/>
</dbReference>
<evidence type="ECO:0000313" key="5">
    <source>
        <dbReference type="Proteomes" id="UP001210925"/>
    </source>
</evidence>
<evidence type="ECO:0000256" key="1">
    <source>
        <dbReference type="SAM" id="MobiDB-lite"/>
    </source>
</evidence>
<feature type="compositionally biased region" description="Polar residues" evidence="1">
    <location>
        <begin position="232"/>
        <end position="245"/>
    </location>
</feature>
<dbReference type="SUPFAM" id="SSF57414">
    <property type="entry name" value="Hairpin loop containing domain-like"/>
    <property type="match status" value="1"/>
</dbReference>